<evidence type="ECO:0000256" key="9">
    <source>
        <dbReference type="ARBA" id="ARBA00023136"/>
    </source>
</evidence>
<dbReference type="PANTHER" id="PTHR30081">
    <property type="entry name" value="PROTEIN-EXPORT MEMBRANE PROTEIN SEC"/>
    <property type="match status" value="1"/>
</dbReference>
<dbReference type="Gene3D" id="1.20.1640.10">
    <property type="entry name" value="Multidrug efflux transporter AcrB transmembrane domain"/>
    <property type="match status" value="1"/>
</dbReference>
<dbReference type="GO" id="GO:0015450">
    <property type="term" value="F:protein-transporting ATPase activity"/>
    <property type="evidence" value="ECO:0007669"/>
    <property type="project" value="InterPro"/>
</dbReference>
<protein>
    <recommendedName>
        <fullName evidence="2">Protein translocase subunit SecF</fullName>
    </recommendedName>
</protein>
<name>A0A0F8ZRS9_9ZZZZ</name>
<proteinExistence type="inferred from homology"/>
<reference evidence="12" key="1">
    <citation type="journal article" date="2015" name="Nature">
        <title>Complex archaea that bridge the gap between prokaryotes and eukaryotes.</title>
        <authorList>
            <person name="Spang A."/>
            <person name="Saw J.H."/>
            <person name="Jorgensen S.L."/>
            <person name="Zaremba-Niedzwiedzka K."/>
            <person name="Martijn J."/>
            <person name="Lind A.E."/>
            <person name="van Eijk R."/>
            <person name="Schleper C."/>
            <person name="Guy L."/>
            <person name="Ettema T.J."/>
        </authorList>
    </citation>
    <scope>NUCLEOTIDE SEQUENCE</scope>
</reference>
<dbReference type="HAMAP" id="MF_01464_B">
    <property type="entry name" value="SecF_B"/>
    <property type="match status" value="1"/>
</dbReference>
<evidence type="ECO:0000256" key="1">
    <source>
        <dbReference type="ARBA" id="ARBA00004651"/>
    </source>
</evidence>
<evidence type="ECO:0000313" key="12">
    <source>
        <dbReference type="EMBL" id="KKK88725.1"/>
    </source>
</evidence>
<evidence type="ECO:0000256" key="4">
    <source>
        <dbReference type="ARBA" id="ARBA00022475"/>
    </source>
</evidence>
<dbReference type="PRINTS" id="PR01755">
    <property type="entry name" value="SECFTRNLCASE"/>
</dbReference>
<dbReference type="InterPro" id="IPR022813">
    <property type="entry name" value="SecD/SecF_arch_bac"/>
</dbReference>
<dbReference type="EMBL" id="LAZR01049829">
    <property type="protein sequence ID" value="KKK88725.1"/>
    <property type="molecule type" value="Genomic_DNA"/>
</dbReference>
<dbReference type="AlphaFoldDB" id="A0A0F8ZRS9"/>
<feature type="transmembrane region" description="Helical" evidence="10">
    <location>
        <begin position="337"/>
        <end position="356"/>
    </location>
</feature>
<keyword evidence="7 10" id="KW-1133">Transmembrane helix</keyword>
<keyword evidence="3" id="KW-0813">Transport</keyword>
<dbReference type="InterPro" id="IPR005665">
    <property type="entry name" value="SecF_bac"/>
</dbReference>
<evidence type="ECO:0000256" key="3">
    <source>
        <dbReference type="ARBA" id="ARBA00022448"/>
    </source>
</evidence>
<evidence type="ECO:0000256" key="7">
    <source>
        <dbReference type="ARBA" id="ARBA00022989"/>
    </source>
</evidence>
<organism evidence="12">
    <name type="scientific">marine sediment metagenome</name>
    <dbReference type="NCBI Taxonomy" id="412755"/>
    <lineage>
        <taxon>unclassified sequences</taxon>
        <taxon>metagenomes</taxon>
        <taxon>ecological metagenomes</taxon>
    </lineage>
</organism>
<feature type="transmembrane region" description="Helical" evidence="10">
    <location>
        <begin position="362"/>
        <end position="387"/>
    </location>
</feature>
<evidence type="ECO:0000256" key="6">
    <source>
        <dbReference type="ARBA" id="ARBA00022927"/>
    </source>
</evidence>
<dbReference type="PANTHER" id="PTHR30081:SF8">
    <property type="entry name" value="PROTEIN TRANSLOCASE SUBUNIT SECF"/>
    <property type="match status" value="1"/>
</dbReference>
<feature type="transmembrane region" description="Helical" evidence="10">
    <location>
        <begin position="254"/>
        <end position="279"/>
    </location>
</feature>
<comment type="subcellular location">
    <subcellularLocation>
        <location evidence="1">Cell membrane</location>
        <topology evidence="1">Multi-pass membrane protein</topology>
    </subcellularLocation>
</comment>
<dbReference type="Pfam" id="PF02355">
    <property type="entry name" value="SecD_SecF_C"/>
    <property type="match status" value="1"/>
</dbReference>
<dbReference type="InterPro" id="IPR048634">
    <property type="entry name" value="SecD_SecF_C"/>
</dbReference>
<dbReference type="GO" id="GO:0005886">
    <property type="term" value="C:plasma membrane"/>
    <property type="evidence" value="ECO:0007669"/>
    <property type="project" value="UniProtKB-SubCell"/>
</dbReference>
<feature type="transmembrane region" description="Helical" evidence="10">
    <location>
        <begin position="285"/>
        <end position="306"/>
    </location>
</feature>
<keyword evidence="6" id="KW-0653">Protein transport</keyword>
<evidence type="ECO:0000256" key="2">
    <source>
        <dbReference type="ARBA" id="ARBA00015792"/>
    </source>
</evidence>
<feature type="domain" description="Protein export membrane protein SecD/SecF C-terminal" evidence="11">
    <location>
        <begin position="206"/>
        <end position="389"/>
    </location>
</feature>
<accession>A0A0F8ZRS9</accession>
<feature type="non-terminal residue" evidence="12">
    <location>
        <position position="1"/>
    </location>
</feature>
<dbReference type="GO" id="GO:0006886">
    <property type="term" value="P:intracellular protein transport"/>
    <property type="evidence" value="ECO:0007669"/>
    <property type="project" value="InterPro"/>
</dbReference>
<dbReference type="SUPFAM" id="SSF82866">
    <property type="entry name" value="Multidrug efflux transporter AcrB transmembrane domain"/>
    <property type="match status" value="1"/>
</dbReference>
<keyword evidence="8" id="KW-0811">Translocation</keyword>
<evidence type="ECO:0000256" key="5">
    <source>
        <dbReference type="ARBA" id="ARBA00022692"/>
    </source>
</evidence>
<evidence type="ECO:0000256" key="10">
    <source>
        <dbReference type="SAM" id="Phobius"/>
    </source>
</evidence>
<evidence type="ECO:0000259" key="11">
    <source>
        <dbReference type="Pfam" id="PF02355"/>
    </source>
</evidence>
<keyword evidence="4" id="KW-1003">Cell membrane</keyword>
<feature type="transmembrane region" description="Helical" evidence="10">
    <location>
        <begin position="89"/>
        <end position="107"/>
    </location>
</feature>
<evidence type="ECO:0000256" key="8">
    <source>
        <dbReference type="ARBA" id="ARBA00023010"/>
    </source>
</evidence>
<sequence>LGIGVVVSMFTALTVTRTFLRLLVGTRIGRNLALFGVEPEEVGIGPASATAAVPGGTPRAAIRPVGDARRARSGVARGWSLDFVKRRGFYYALTAAILLPGIISLLISPSLKPGIEFSSGATFTMQFEDEAVGAPDVREALADLGQDDARVQTTRDGAFIIRTGGLEGLAGPPIGPAPPSERDEIEAGLIERFGALVDSEGKVTNNFQNFNQVSEIVSRELGRNAGIAVAVAAGAIVLYIWWSFRNLPNAHRYGLAAIIAAGHDALLILGLFSILGKVFGIEVNAMFITGLLTIIGFSVHDTIVVFDRIRETATANPDAPFTEVVNVSLTETLARSLNTSITLVFTIVALLLLGGVTIQSFLLVLLIGVIAGTYSSIFIASQILVSWEEGDLSRLWRRVLPGRAVPATEP</sequence>
<dbReference type="NCBIfam" id="TIGR00966">
    <property type="entry name" value="transloc_SecF"/>
    <property type="match status" value="1"/>
</dbReference>
<keyword evidence="5 10" id="KW-0812">Transmembrane</keyword>
<gene>
    <name evidence="12" type="ORF">LCGC14_2740260</name>
</gene>
<dbReference type="InterPro" id="IPR022645">
    <property type="entry name" value="SecD/SecF_bac"/>
</dbReference>
<keyword evidence="9 10" id="KW-0472">Membrane</keyword>
<comment type="caution">
    <text evidence="12">The sequence shown here is derived from an EMBL/GenBank/DDBJ whole genome shotgun (WGS) entry which is preliminary data.</text>
</comment>
<feature type="transmembrane region" description="Helical" evidence="10">
    <location>
        <begin position="225"/>
        <end position="242"/>
    </location>
</feature>